<gene>
    <name evidence="4" type="ORF">B0H41_005526</name>
    <name evidence="5" type="ORF">BCD95_001626</name>
    <name evidence="6" type="ORF">CLBCK_15250</name>
    <name evidence="3" type="ORF">HF849_24075</name>
    <name evidence="1" type="ORF">HGI39_16430</name>
    <name evidence="2" type="ORF">IS491_11675</name>
</gene>
<accession>A0A1S8PII7</accession>
<dbReference type="EMBL" id="LZZI01000019">
    <property type="protein sequence ID" value="OOM62756.1"/>
    <property type="molecule type" value="Genomic_DNA"/>
</dbReference>
<evidence type="ECO:0000313" key="9">
    <source>
        <dbReference type="Proteomes" id="UP000822184"/>
    </source>
</evidence>
<dbReference type="Proteomes" id="UP001193748">
    <property type="component" value="Unassembled WGS sequence"/>
</dbReference>
<evidence type="ECO:0000313" key="6">
    <source>
        <dbReference type="EMBL" id="OOM62756.1"/>
    </source>
</evidence>
<dbReference type="Proteomes" id="UP001194098">
    <property type="component" value="Unassembled WGS sequence"/>
</dbReference>
<reference evidence="6 7" key="1">
    <citation type="submission" date="2016-05" db="EMBL/GenBank/DDBJ databases">
        <title>Microbial solvent formation.</title>
        <authorList>
            <person name="Poehlein A."/>
            <person name="Montoya Solano J.D."/>
            <person name="Flitsch S."/>
            <person name="Krabben P."/>
            <person name="Duerre P."/>
            <person name="Daniel R."/>
        </authorList>
    </citation>
    <scope>NUCLEOTIDE SEQUENCE [LARGE SCALE GENOMIC DNA]</scope>
    <source>
        <strain evidence="6 7">DSM 53</strain>
    </source>
</reference>
<evidence type="ECO:0000313" key="4">
    <source>
        <dbReference type="EMBL" id="NRT91847.1"/>
    </source>
</evidence>
<comment type="caution">
    <text evidence="5">The sequence shown here is derived from an EMBL/GenBank/DDBJ whole genome shotgun (WGS) entry which is preliminary data.</text>
</comment>
<evidence type="ECO:0000313" key="2">
    <source>
        <dbReference type="EMBL" id="MBF7809317.1"/>
    </source>
</evidence>
<reference evidence="4" key="4">
    <citation type="submission" date="2020-05" db="EMBL/GenBank/DDBJ databases">
        <authorList>
            <person name="Brown S."/>
            <person name="Huntemann M."/>
            <person name="Clum A."/>
            <person name="Spunde A."/>
            <person name="Palaniappan K."/>
            <person name="Ritter S."/>
            <person name="Mikhailova N."/>
            <person name="Chen I.-M."/>
            <person name="Stamatis D."/>
            <person name="Reddy T."/>
            <person name="O'Malley R."/>
            <person name="Daum C."/>
            <person name="Shapiro N."/>
            <person name="Ivanova N."/>
            <person name="Kyrpides N."/>
            <person name="Woyke T."/>
        </authorList>
    </citation>
    <scope>NUCLEOTIDE SEQUENCE</scope>
    <source>
        <strain evidence="4">DJ080</strain>
    </source>
</reference>
<dbReference type="GeneID" id="66346804"/>
<reference evidence="1" key="3">
    <citation type="submission" date="2020-04" db="EMBL/GenBank/DDBJ databases">
        <authorList>
            <person name="Brown S."/>
        </authorList>
    </citation>
    <scope>NUCLEOTIDE SEQUENCE</scope>
    <source>
        <strain evidence="1">DJ015</strain>
    </source>
</reference>
<evidence type="ECO:0000313" key="5">
    <source>
        <dbReference type="EMBL" id="NSB13367.1"/>
    </source>
</evidence>
<dbReference type="EMBL" id="JABAGD010000078">
    <property type="protein sequence ID" value="NMF07756.1"/>
    <property type="molecule type" value="Genomic_DNA"/>
</dbReference>
<evidence type="ECO:0000313" key="8">
    <source>
        <dbReference type="Proteomes" id="UP000587880"/>
    </source>
</evidence>
<dbReference type="EMBL" id="JADOEF010000001">
    <property type="protein sequence ID" value="MBF7809317.1"/>
    <property type="molecule type" value="Genomic_DNA"/>
</dbReference>
<dbReference type="Proteomes" id="UP000587880">
    <property type="component" value="Unassembled WGS sequence"/>
</dbReference>
<dbReference type="RefSeq" id="WP_017211888.1">
    <property type="nucleotide sequence ID" value="NZ_BKAK01000091.1"/>
</dbReference>
<proteinExistence type="predicted"/>
<sequence length="47" mass="5237">MAGCNEKNCTCSNINCERHGKCCECVNFHRGNGNIVACLRDFKVESK</sequence>
<reference evidence="1" key="7">
    <citation type="journal article" date="2022" name="Nat. Biotechnol.">
        <title>Carbon-negative production of acetone and isopropanol by gas fermentation at industrial pilot scale.</title>
        <authorList>
            <person name="Liew F.E."/>
            <person name="Nogle R."/>
            <person name="Abdalla T."/>
            <person name="Rasor B.J."/>
            <person name="Canter C."/>
            <person name="Jensen R.O."/>
            <person name="Wang L."/>
            <person name="Strutz J."/>
            <person name="Chirania P."/>
            <person name="De Tissera S."/>
            <person name="Mueller A.P."/>
            <person name="Ruan Z."/>
            <person name="Gao A."/>
            <person name="Tran L."/>
            <person name="Engle N.L."/>
            <person name="Bromley J.C."/>
            <person name="Daniell J."/>
            <person name="Conrado R."/>
            <person name="Tschaplinski T.J."/>
            <person name="Giannone R.J."/>
            <person name="Hettich R.L."/>
            <person name="Karim A.S."/>
            <person name="Simpson S.D."/>
            <person name="Brown S.D."/>
            <person name="Leang C."/>
            <person name="Jewett M.C."/>
            <person name="Kopke M."/>
        </authorList>
    </citation>
    <scope>NUCLEOTIDE SEQUENCE</scope>
    <source>
        <strain evidence="1">DJ015</strain>
        <strain evidence="4">DJ080</strain>
    </source>
</reference>
<dbReference type="EMBL" id="JABAGV010000047">
    <property type="protein sequence ID" value="MBC2476260.1"/>
    <property type="molecule type" value="Genomic_DNA"/>
</dbReference>
<dbReference type="Proteomes" id="UP000822184">
    <property type="component" value="Unassembled WGS sequence"/>
</dbReference>
<evidence type="ECO:0000313" key="3">
    <source>
        <dbReference type="EMBL" id="NMF07756.1"/>
    </source>
</evidence>
<dbReference type="AlphaFoldDB" id="A0A1S8PII7"/>
<organism evidence="5 9">
    <name type="scientific">Clostridium beijerinckii</name>
    <name type="common">Clostridium MP</name>
    <dbReference type="NCBI Taxonomy" id="1520"/>
    <lineage>
        <taxon>Bacteria</taxon>
        <taxon>Bacillati</taxon>
        <taxon>Bacillota</taxon>
        <taxon>Clostridia</taxon>
        <taxon>Eubacteriales</taxon>
        <taxon>Clostridiaceae</taxon>
        <taxon>Clostridium</taxon>
    </lineage>
</organism>
<evidence type="ECO:0000313" key="1">
    <source>
        <dbReference type="EMBL" id="MBC2476260.1"/>
    </source>
</evidence>
<reference evidence="3 8" key="2">
    <citation type="submission" date="2020-04" db="EMBL/GenBank/DDBJ databases">
        <authorList>
            <person name="Hitch T.C.A."/>
            <person name="Wylensek D."/>
            <person name="Clavel T."/>
        </authorList>
    </citation>
    <scope>NUCLEOTIDE SEQUENCE [LARGE SCALE GENOMIC DNA]</scope>
    <source>
        <strain evidence="3 8">WB01_NA02</strain>
    </source>
</reference>
<reference evidence="5" key="5">
    <citation type="submission" date="2020-06" db="EMBL/GenBank/DDBJ databases">
        <title>Genomic insights into acetone-butanol-ethanol (ABE) fermentation by sequencing solventogenic clostridia strains.</title>
        <authorList>
            <person name="Brown S."/>
        </authorList>
    </citation>
    <scope>NUCLEOTIDE SEQUENCE</scope>
    <source>
        <strain evidence="5">DJ123</strain>
    </source>
</reference>
<evidence type="ECO:0000313" key="7">
    <source>
        <dbReference type="Proteomes" id="UP000190973"/>
    </source>
</evidence>
<dbReference type="Proteomes" id="UP000631418">
    <property type="component" value="Unassembled WGS sequence"/>
</dbReference>
<dbReference type="Proteomes" id="UP000190973">
    <property type="component" value="Unassembled WGS sequence"/>
</dbReference>
<dbReference type="EMBL" id="JABSWW010000001">
    <property type="protein sequence ID" value="NRT91847.1"/>
    <property type="molecule type" value="Genomic_DNA"/>
</dbReference>
<reference evidence="2" key="6">
    <citation type="submission" date="2020-11" db="EMBL/GenBank/DDBJ databases">
        <authorList>
            <person name="Thieme N."/>
            <person name="Liebl W."/>
            <person name="Zverlov V."/>
        </authorList>
    </citation>
    <scope>NUCLEOTIDE SEQUENCE</scope>
    <source>
        <strain evidence="2">NT08</strain>
    </source>
</reference>
<name>A0A1S8PII7_CLOBE</name>
<dbReference type="EMBL" id="JABTDW010000001">
    <property type="protein sequence ID" value="NSB13367.1"/>
    <property type="molecule type" value="Genomic_DNA"/>
</dbReference>
<protein>
    <submittedName>
        <fullName evidence="5">Uncharacterized protein</fullName>
    </submittedName>
</protein>